<sequence length="304" mass="33025">MSHGTPLGEFLRARRGALGPSDVGLPSYGRRRVPGLRREEVALLAGVSADYYIRLEQGRESSPSPQVLDAIARALRMDAESTDHLHRLCRADVRRPRHGRAERDVSPQLLRLMDGWPHSPAFVLGPALDVLAANAPATALHCGFQEFDNLARMVFLDPAGRDFYQEWERAAHSCVAELRAAFGHDPAADRITDVVAELSAGSEEFAALWKRHEVKSKSQEGKHLKHPAVGDLHIQFSAFTVNGAPHQQLVVYQAEPSSGTAEAFAALSLPAVDPPAPAERVREGGREGAPHPGDPEPGTGPRPR</sequence>
<name>A0ABQ5NYQ8_9ACTN</name>
<dbReference type="SMART" id="SM00530">
    <property type="entry name" value="HTH_XRE"/>
    <property type="match status" value="1"/>
</dbReference>
<dbReference type="Gene3D" id="1.10.260.40">
    <property type="entry name" value="lambda repressor-like DNA-binding domains"/>
    <property type="match status" value="1"/>
</dbReference>
<dbReference type="SUPFAM" id="SSF47413">
    <property type="entry name" value="lambda repressor-like DNA-binding domains"/>
    <property type="match status" value="1"/>
</dbReference>
<dbReference type="Proteomes" id="UP001291653">
    <property type="component" value="Unassembled WGS sequence"/>
</dbReference>
<dbReference type="CDD" id="cd00093">
    <property type="entry name" value="HTH_XRE"/>
    <property type="match status" value="1"/>
</dbReference>
<evidence type="ECO:0000256" key="1">
    <source>
        <dbReference type="SAM" id="MobiDB-lite"/>
    </source>
</evidence>
<feature type="domain" description="HTH cro/C1-type" evidence="2">
    <location>
        <begin position="35"/>
        <end position="82"/>
    </location>
</feature>
<comment type="caution">
    <text evidence="3">The sequence shown here is derived from an EMBL/GenBank/DDBJ whole genome shotgun (WGS) entry which is preliminary data.</text>
</comment>
<proteinExistence type="predicted"/>
<dbReference type="Gene3D" id="3.30.450.180">
    <property type="match status" value="1"/>
</dbReference>
<gene>
    <name evidence="3" type="ORF">SYYSPA8_13715</name>
</gene>
<reference evidence="3 4" key="1">
    <citation type="submission" date="2022-10" db="EMBL/GenBank/DDBJ databases">
        <title>Draft genome sequence of Streptomyces sp. YSPA8.</title>
        <authorList>
            <person name="Moriuchi R."/>
            <person name="Dohra H."/>
            <person name="Yamamura H."/>
            <person name="Kodani S."/>
        </authorList>
    </citation>
    <scope>NUCLEOTIDE SEQUENCE [LARGE SCALE GENOMIC DNA]</scope>
    <source>
        <strain evidence="3 4">YSPA8</strain>
    </source>
</reference>
<evidence type="ECO:0000313" key="3">
    <source>
        <dbReference type="EMBL" id="GLF95362.1"/>
    </source>
</evidence>
<feature type="compositionally biased region" description="Basic and acidic residues" evidence="1">
    <location>
        <begin position="279"/>
        <end position="289"/>
    </location>
</feature>
<feature type="region of interest" description="Disordered" evidence="1">
    <location>
        <begin position="270"/>
        <end position="304"/>
    </location>
</feature>
<keyword evidence="4" id="KW-1185">Reference proteome</keyword>
<organism evidence="3 4">
    <name type="scientific">Streptomyces yaizuensis</name>
    <dbReference type="NCBI Taxonomy" id="2989713"/>
    <lineage>
        <taxon>Bacteria</taxon>
        <taxon>Bacillati</taxon>
        <taxon>Actinomycetota</taxon>
        <taxon>Actinomycetes</taxon>
        <taxon>Kitasatosporales</taxon>
        <taxon>Streptomycetaceae</taxon>
        <taxon>Streptomyces</taxon>
    </lineage>
</organism>
<protein>
    <submittedName>
        <fullName evidence="3">Helix-turn-helix transcriptional regulator</fullName>
    </submittedName>
</protein>
<evidence type="ECO:0000313" key="4">
    <source>
        <dbReference type="Proteomes" id="UP001291653"/>
    </source>
</evidence>
<dbReference type="InterPro" id="IPR010982">
    <property type="entry name" value="Lambda_DNA-bd_dom_sf"/>
</dbReference>
<dbReference type="InterPro" id="IPR001387">
    <property type="entry name" value="Cro/C1-type_HTH"/>
</dbReference>
<evidence type="ECO:0000259" key="2">
    <source>
        <dbReference type="PROSITE" id="PS50943"/>
    </source>
</evidence>
<dbReference type="PROSITE" id="PS50943">
    <property type="entry name" value="HTH_CROC1"/>
    <property type="match status" value="1"/>
</dbReference>
<dbReference type="PANTHER" id="PTHR35010">
    <property type="entry name" value="BLL4672 PROTEIN-RELATED"/>
    <property type="match status" value="1"/>
</dbReference>
<dbReference type="Pfam" id="PF13560">
    <property type="entry name" value="HTH_31"/>
    <property type="match status" value="1"/>
</dbReference>
<accession>A0ABQ5NYQ8</accession>
<dbReference type="Pfam" id="PF17765">
    <property type="entry name" value="MLTR_LBD"/>
    <property type="match status" value="1"/>
</dbReference>
<dbReference type="InterPro" id="IPR041413">
    <property type="entry name" value="MLTR_LBD"/>
</dbReference>
<dbReference type="PANTHER" id="PTHR35010:SF2">
    <property type="entry name" value="BLL4672 PROTEIN"/>
    <property type="match status" value="1"/>
</dbReference>
<dbReference type="RefSeq" id="WP_323447429.1">
    <property type="nucleotide sequence ID" value="NZ_BSBI01000005.1"/>
</dbReference>
<dbReference type="EMBL" id="BSBI01000005">
    <property type="protein sequence ID" value="GLF95362.1"/>
    <property type="molecule type" value="Genomic_DNA"/>
</dbReference>